<feature type="non-terminal residue" evidence="2">
    <location>
        <position position="1"/>
    </location>
</feature>
<protein>
    <submittedName>
        <fullName evidence="2">Pseudouridine synthase</fullName>
    </submittedName>
</protein>
<keyword evidence="1" id="KW-0472">Membrane</keyword>
<accession>W1WCE7</accession>
<evidence type="ECO:0000256" key="1">
    <source>
        <dbReference type="SAM" id="Phobius"/>
    </source>
</evidence>
<keyword evidence="1" id="KW-1133">Transmembrane helix</keyword>
<feature type="transmembrane region" description="Helical" evidence="1">
    <location>
        <begin position="53"/>
        <end position="73"/>
    </location>
</feature>
<sequence length="74" mass="8356">KKVDEKDIQAFKSGITLDDGYKCMEAKLEIISASEEGSEIRVTYKRSITVSSLLSWVADITPAGLFIIKYMYFL</sequence>
<reference evidence="2" key="1">
    <citation type="submission" date="2013-12" db="EMBL/GenBank/DDBJ databases">
        <title>A Varibaculum cambriense genome reconstructed from a premature infant gut community with otherwise low bacterial novelty that shifts toward anaerobic metabolism during the third week of life.</title>
        <authorList>
            <person name="Brown C.T."/>
            <person name="Sharon I."/>
            <person name="Thomas B.C."/>
            <person name="Castelle C.J."/>
            <person name="Morowitz M.J."/>
            <person name="Banfield J.F."/>
        </authorList>
    </citation>
    <scope>NUCLEOTIDE SEQUENCE</scope>
</reference>
<proteinExistence type="predicted"/>
<comment type="caution">
    <text evidence="2">The sequence shown here is derived from an EMBL/GenBank/DDBJ whole genome shotgun (WGS) entry which is preliminary data.</text>
</comment>
<dbReference type="AlphaFoldDB" id="W1WCE7"/>
<organism evidence="2">
    <name type="scientific">human gut metagenome</name>
    <dbReference type="NCBI Taxonomy" id="408170"/>
    <lineage>
        <taxon>unclassified sequences</taxon>
        <taxon>metagenomes</taxon>
        <taxon>organismal metagenomes</taxon>
    </lineage>
</organism>
<keyword evidence="1" id="KW-0812">Transmembrane</keyword>
<evidence type="ECO:0000313" key="2">
    <source>
        <dbReference type="EMBL" id="ETJ15636.1"/>
    </source>
</evidence>
<gene>
    <name evidence="2" type="ORF">Q604_UNBc4C00244G0001</name>
</gene>
<name>W1WCE7_9ZZZZ</name>
<dbReference type="EMBL" id="AZMM01019025">
    <property type="protein sequence ID" value="ETJ15636.1"/>
    <property type="molecule type" value="Genomic_DNA"/>
</dbReference>